<evidence type="ECO:0000313" key="4">
    <source>
        <dbReference type="Proteomes" id="UP001060414"/>
    </source>
</evidence>
<keyword evidence="1" id="KW-0812">Transmembrane</keyword>
<keyword evidence="1" id="KW-0472">Membrane</keyword>
<dbReference type="PROSITE" id="PS50112">
    <property type="entry name" value="PAS"/>
    <property type="match status" value="1"/>
</dbReference>
<evidence type="ECO:0000259" key="2">
    <source>
        <dbReference type="PROSITE" id="PS50112"/>
    </source>
</evidence>
<feature type="domain" description="PAS" evidence="2">
    <location>
        <begin position="228"/>
        <end position="300"/>
    </location>
</feature>
<organism evidence="3 4">
    <name type="scientific">Geoalkalibacter halelectricus</name>
    <dbReference type="NCBI Taxonomy" id="2847045"/>
    <lineage>
        <taxon>Bacteria</taxon>
        <taxon>Pseudomonadati</taxon>
        <taxon>Thermodesulfobacteriota</taxon>
        <taxon>Desulfuromonadia</taxon>
        <taxon>Desulfuromonadales</taxon>
        <taxon>Geoalkalibacteraceae</taxon>
        <taxon>Geoalkalibacter</taxon>
    </lineage>
</organism>
<keyword evidence="1" id="KW-1133">Transmembrane helix</keyword>
<accession>A0ABY5ZFT6</accession>
<dbReference type="Gene3D" id="3.30.450.20">
    <property type="entry name" value="PAS domain"/>
    <property type="match status" value="1"/>
</dbReference>
<gene>
    <name evidence="3" type="ORF">L9S41_10005</name>
</gene>
<dbReference type="EMBL" id="CP092109">
    <property type="protein sequence ID" value="UWZ78032.1"/>
    <property type="molecule type" value="Genomic_DNA"/>
</dbReference>
<dbReference type="InterPro" id="IPR000014">
    <property type="entry name" value="PAS"/>
</dbReference>
<sequence>MTPKFWIGAVAAVLLALVTLGVWQAEQVRVQTAGAYLERQLWLARQGALFLERQGADDRAALAAAAQRITIAEGRLAESQMSLYDRQAQSFLPEIAPPESLRREIADDSRLRRKLALGIHGGLAVALEDGRWLVTYLPLAAGDAALTLVLATPEAEIIASWPALVRAQALGHLGFALLAAALGAWLWRRRASEARAGDDQDPCLAEELSDLREQCCALAQENALLGAARREYQLLVEGAEHGVARLNSTGHILFCSKPFLALIGRERKEVVGRSLLDLDLLADEVRTDLQHSLGLLREGSAPGPTFCTLVVRGQGPLEVQINLSPLRVDGETTGYLLQLQPTAFVETHLRASLS</sequence>
<dbReference type="SMART" id="SM00091">
    <property type="entry name" value="PAS"/>
    <property type="match status" value="1"/>
</dbReference>
<evidence type="ECO:0000256" key="1">
    <source>
        <dbReference type="SAM" id="Phobius"/>
    </source>
</evidence>
<dbReference type="SUPFAM" id="SSF55785">
    <property type="entry name" value="PYP-like sensor domain (PAS domain)"/>
    <property type="match status" value="1"/>
</dbReference>
<protein>
    <submittedName>
        <fullName evidence="3">PAS domain-containing protein</fullName>
    </submittedName>
</protein>
<dbReference type="Proteomes" id="UP001060414">
    <property type="component" value="Chromosome"/>
</dbReference>
<reference evidence="3" key="1">
    <citation type="journal article" date="2022" name="Environ. Microbiol.">
        <title>Geoalkalibacter halelectricus SAP #1 sp. nov. possessing extracellular electron transfer and mineral#reducing capabilities from a haloalkaline environment.</title>
        <authorList>
            <person name="Yadav S."/>
            <person name="Singh R."/>
            <person name="Sundharam S.S."/>
            <person name="Chaudhary S."/>
            <person name="Krishnamurthi S."/>
            <person name="Patil S.A."/>
        </authorList>
    </citation>
    <scope>NUCLEOTIDE SEQUENCE</scope>
    <source>
        <strain evidence="3">SAP-1</strain>
    </source>
</reference>
<dbReference type="InterPro" id="IPR013767">
    <property type="entry name" value="PAS_fold"/>
</dbReference>
<dbReference type="Pfam" id="PF00989">
    <property type="entry name" value="PAS"/>
    <property type="match status" value="1"/>
</dbReference>
<proteinExistence type="predicted"/>
<dbReference type="InterPro" id="IPR035965">
    <property type="entry name" value="PAS-like_dom_sf"/>
</dbReference>
<dbReference type="CDD" id="cd00130">
    <property type="entry name" value="PAS"/>
    <property type="match status" value="1"/>
</dbReference>
<evidence type="ECO:0000313" key="3">
    <source>
        <dbReference type="EMBL" id="UWZ78032.1"/>
    </source>
</evidence>
<dbReference type="RefSeq" id="WP_260746380.1">
    <property type="nucleotide sequence ID" value="NZ_CP092109.1"/>
</dbReference>
<keyword evidence="4" id="KW-1185">Reference proteome</keyword>
<name>A0ABY5ZFT6_9BACT</name>
<feature type="transmembrane region" description="Helical" evidence="1">
    <location>
        <begin position="169"/>
        <end position="187"/>
    </location>
</feature>